<comment type="caution">
    <text evidence="8">The sequence shown here is derived from an EMBL/GenBank/DDBJ whole genome shotgun (WGS) entry which is preliminary data.</text>
</comment>
<name>A0A831A4E7_ERWAM</name>
<dbReference type="InterPro" id="IPR005773">
    <property type="entry name" value="T3SS_YscR-like"/>
</dbReference>
<proteinExistence type="inferred from homology"/>
<keyword evidence="6 7" id="KW-0472">Membrane</keyword>
<dbReference type="GO" id="GO:0005886">
    <property type="term" value="C:plasma membrane"/>
    <property type="evidence" value="ECO:0007669"/>
    <property type="project" value="UniProtKB-SubCell"/>
</dbReference>
<dbReference type="PANTHER" id="PTHR30587">
    <property type="entry name" value="FLAGELLAR BIOSYNTHETIC PROTEIN FLIP"/>
    <property type="match status" value="1"/>
</dbReference>
<gene>
    <name evidence="8" type="primary">spap3</name>
    <name evidence="8" type="ORF">BN437_1629</name>
</gene>
<dbReference type="PROSITE" id="PS01061">
    <property type="entry name" value="FLIP_2"/>
    <property type="match status" value="1"/>
</dbReference>
<dbReference type="AlphaFoldDB" id="A0A831A4E7"/>
<evidence type="ECO:0000256" key="2">
    <source>
        <dbReference type="ARBA" id="ARBA00006257"/>
    </source>
</evidence>
<dbReference type="PANTHER" id="PTHR30587:SF2">
    <property type="entry name" value="SURFACE PRESENTATION OF ANTIGENS PROTEIN SPAP"/>
    <property type="match status" value="1"/>
</dbReference>
<dbReference type="NCBIfam" id="NF009437">
    <property type="entry name" value="PRK12796.1"/>
    <property type="match status" value="1"/>
</dbReference>
<evidence type="ECO:0000256" key="5">
    <source>
        <dbReference type="ARBA" id="ARBA00022989"/>
    </source>
</evidence>
<dbReference type="Pfam" id="PF00813">
    <property type="entry name" value="FliP"/>
    <property type="match status" value="1"/>
</dbReference>
<organism evidence="8 9">
    <name type="scientific">Erwinia amylovora NBRC 12687 = CFBP 1232</name>
    <dbReference type="NCBI Taxonomy" id="1219359"/>
    <lineage>
        <taxon>Bacteria</taxon>
        <taxon>Pseudomonadati</taxon>
        <taxon>Pseudomonadota</taxon>
        <taxon>Gammaproteobacteria</taxon>
        <taxon>Enterobacterales</taxon>
        <taxon>Erwiniaceae</taxon>
        <taxon>Erwinia</taxon>
    </lineage>
</organism>
<protein>
    <submittedName>
        <fullName evidence="8">Surface presentation of antigens protein SpaP</fullName>
    </submittedName>
</protein>
<reference evidence="8 9" key="2">
    <citation type="submission" date="2013-04" db="EMBL/GenBank/DDBJ databases">
        <title>Comparative genomics of 12 strains of Erwinia amylovora identifies a pan-genome with a large conserved core and provides insights into host specificity.</title>
        <authorList>
            <person name="Mann R.A."/>
            <person name="Smits T.H.M."/>
            <person name="Buehlmann A."/>
            <person name="Blom J."/>
            <person name="Goesmann A."/>
            <person name="Frey J.E."/>
            <person name="Plummer K.M."/>
            <person name="Beer S.V."/>
            <person name="Luck J."/>
            <person name="Duffy B."/>
            <person name="Rodoni B."/>
        </authorList>
    </citation>
    <scope>NUCLEOTIDE SEQUENCE [LARGE SCALE GENOMIC DNA]</scope>
    <source>
        <strain evidence="9">CFBP 1232</strain>
    </source>
</reference>
<comment type="subcellular location">
    <subcellularLocation>
        <location evidence="1">Cell membrane</location>
        <topology evidence="1">Multi-pass membrane protein</topology>
    </subcellularLocation>
</comment>
<dbReference type="GO" id="GO:0009306">
    <property type="term" value="P:protein secretion"/>
    <property type="evidence" value="ECO:0007669"/>
    <property type="project" value="UniProtKB-UniRule"/>
</dbReference>
<evidence type="ECO:0000256" key="3">
    <source>
        <dbReference type="ARBA" id="ARBA00022475"/>
    </source>
</evidence>
<feature type="transmembrane region" description="Helical" evidence="7">
    <location>
        <begin position="57"/>
        <end position="75"/>
    </location>
</feature>
<dbReference type="PRINTS" id="PR01302">
    <property type="entry name" value="TYPE3IMPPROT"/>
</dbReference>
<sequence length="229" mass="25908">MIWISTMLNNDISLIAVLSFFTLLPFIIAGGTCFIKFSIVLVMMRNALGIQQVPSNLTLNGISLILTAFIMMPVCQRIIDDVETRHIDFNQSSAFSQFVNDGLDGYREYLVHYSDHDLIHFFNKVQQRNNDDNVANTFEHELTRLPLMTLMPAYALSEIQSAFRIAFYIYIPFVVIDMVVSSILLALGMMMMSPVTISIPIKLILFVAMDGWSLLTKGLIAQYAELMTS</sequence>
<feature type="transmembrane region" description="Helical" evidence="7">
    <location>
        <begin position="12"/>
        <end position="37"/>
    </location>
</feature>
<evidence type="ECO:0000256" key="1">
    <source>
        <dbReference type="ARBA" id="ARBA00004651"/>
    </source>
</evidence>
<feature type="transmembrane region" description="Helical" evidence="7">
    <location>
        <begin position="197"/>
        <end position="215"/>
    </location>
</feature>
<evidence type="ECO:0000313" key="8">
    <source>
        <dbReference type="EMBL" id="CCO93564.1"/>
    </source>
</evidence>
<keyword evidence="4 7" id="KW-0812">Transmembrane</keyword>
<reference evidence="8 9" key="1">
    <citation type="submission" date="2012-11" db="EMBL/GenBank/DDBJ databases">
        <authorList>
            <person name="Linke B."/>
        </authorList>
    </citation>
    <scope>NUCLEOTIDE SEQUENCE [LARGE SCALE GENOMIC DNA]</scope>
    <source>
        <strain evidence="9">CFBP 1232</strain>
    </source>
</reference>
<evidence type="ECO:0000256" key="7">
    <source>
        <dbReference type="RuleBase" id="RU362070"/>
    </source>
</evidence>
<keyword evidence="3 7" id="KW-1003">Cell membrane</keyword>
<dbReference type="InterPro" id="IPR005838">
    <property type="entry name" value="T3SS_IM_P"/>
</dbReference>
<keyword evidence="5 7" id="KW-1133">Transmembrane helix</keyword>
<evidence type="ECO:0000256" key="4">
    <source>
        <dbReference type="ARBA" id="ARBA00022692"/>
    </source>
</evidence>
<dbReference type="EMBL" id="CAPB01000012">
    <property type="protein sequence ID" value="CCO93564.1"/>
    <property type="molecule type" value="Genomic_DNA"/>
</dbReference>
<comment type="similarity">
    <text evidence="2 7">Belongs to the FliP/MopC/SpaP family.</text>
</comment>
<dbReference type="Proteomes" id="UP000013111">
    <property type="component" value="Unassembled WGS sequence"/>
</dbReference>
<evidence type="ECO:0000256" key="6">
    <source>
        <dbReference type="ARBA" id="ARBA00023136"/>
    </source>
</evidence>
<dbReference type="NCBIfam" id="NF009438">
    <property type="entry name" value="PRK12797.1"/>
    <property type="match status" value="1"/>
</dbReference>
<accession>A0A831A4E7</accession>
<evidence type="ECO:0000313" key="9">
    <source>
        <dbReference type="Proteomes" id="UP000013111"/>
    </source>
</evidence>
<feature type="transmembrane region" description="Helical" evidence="7">
    <location>
        <begin position="167"/>
        <end position="191"/>
    </location>
</feature>
<dbReference type="NCBIfam" id="TIGR01102">
    <property type="entry name" value="yscR"/>
    <property type="match status" value="1"/>
</dbReference>